<comment type="caution">
    <text evidence="1">The sequence shown here is derived from an EMBL/GenBank/DDBJ whole genome shotgun (WGS) entry which is preliminary data.</text>
</comment>
<dbReference type="Proteomes" id="UP000697107">
    <property type="component" value="Unassembled WGS sequence"/>
</dbReference>
<dbReference type="VEuPathDB" id="FungiDB:PC110_g8756"/>
<gene>
    <name evidence="1" type="ORF">PC118_g13064</name>
</gene>
<organism evidence="1 2">
    <name type="scientific">Phytophthora cactorum</name>
    <dbReference type="NCBI Taxonomy" id="29920"/>
    <lineage>
        <taxon>Eukaryota</taxon>
        <taxon>Sar</taxon>
        <taxon>Stramenopiles</taxon>
        <taxon>Oomycota</taxon>
        <taxon>Peronosporomycetes</taxon>
        <taxon>Peronosporales</taxon>
        <taxon>Peronosporaceae</taxon>
        <taxon>Phytophthora</taxon>
    </lineage>
</organism>
<dbReference type="AlphaFoldDB" id="A0A8T1FTM8"/>
<reference evidence="1" key="1">
    <citation type="submission" date="2018-10" db="EMBL/GenBank/DDBJ databases">
        <title>Effector identification in a new, highly contiguous assembly of the strawberry crown rot pathogen Phytophthora cactorum.</title>
        <authorList>
            <person name="Armitage A.D."/>
            <person name="Nellist C.F."/>
            <person name="Bates H."/>
            <person name="Vickerstaff R.J."/>
            <person name="Harrison R.J."/>
        </authorList>
    </citation>
    <scope>NUCLEOTIDE SEQUENCE</scope>
    <source>
        <strain evidence="1">P415</strain>
    </source>
</reference>
<accession>A0A8T1FTM8</accession>
<dbReference type="EMBL" id="RCML01000436">
    <property type="protein sequence ID" value="KAG2977120.1"/>
    <property type="molecule type" value="Genomic_DNA"/>
</dbReference>
<proteinExistence type="predicted"/>
<evidence type="ECO:0000313" key="1">
    <source>
        <dbReference type="EMBL" id="KAG2977120.1"/>
    </source>
</evidence>
<protein>
    <submittedName>
        <fullName evidence="1">Uncharacterized protein</fullName>
    </submittedName>
</protein>
<name>A0A8T1FTM8_9STRA</name>
<sequence length="138" mass="14597">MRPDPVAAGTSSTEMPVLVVLTSMATMLEKPFGRYQFVKRIANALRGACTPRCRDERRKTASDVRRAATKIAKGNVLPIVGLRASAAPPEICQHTLAKTPHPLPGGSGLLYPDVGAGQSTDGVNALAQRLPVPLTQSI</sequence>
<evidence type="ECO:0000313" key="2">
    <source>
        <dbReference type="Proteomes" id="UP000697107"/>
    </source>
</evidence>